<keyword evidence="17" id="KW-0506">mRNA capping</keyword>
<dbReference type="Pfam" id="PF00946">
    <property type="entry name" value="Mononeg_RNA_pol"/>
    <property type="match status" value="1"/>
</dbReference>
<organism evidence="31 32">
    <name type="scientific">Kwatta virus</name>
    <dbReference type="NCBI Taxonomy" id="1272945"/>
    <lineage>
        <taxon>Viruses</taxon>
        <taxon>Riboviria</taxon>
        <taxon>Orthornavirae</taxon>
        <taxon>Negarnaviricota</taxon>
        <taxon>Haploviricotina</taxon>
        <taxon>Monjiviricetes</taxon>
        <taxon>Mononegavirales</taxon>
        <taxon>Rhabdoviridae</taxon>
        <taxon>Alpharhabdovirinae</taxon>
        <taxon>Sunrhavirus</taxon>
        <taxon>Sunrhavirus kwatta</taxon>
    </lineage>
</organism>
<evidence type="ECO:0000256" key="7">
    <source>
        <dbReference type="ARBA" id="ARBA00022603"/>
    </source>
</evidence>
<evidence type="ECO:0000256" key="19">
    <source>
        <dbReference type="ARBA" id="ARBA00023268"/>
    </source>
</evidence>
<dbReference type="Pfam" id="PF21080">
    <property type="entry name" value="Methyltrans_Mon_1st"/>
    <property type="match status" value="1"/>
</dbReference>
<comment type="subcellular location">
    <subcellularLocation>
        <location evidence="1">Host cytoplasm</location>
    </subcellularLocation>
    <subcellularLocation>
        <location evidence="2">Virion</location>
    </subcellularLocation>
</comment>
<dbReference type="GO" id="GO:0005524">
    <property type="term" value="F:ATP binding"/>
    <property type="evidence" value="ECO:0007669"/>
    <property type="project" value="UniProtKB-KW"/>
</dbReference>
<dbReference type="Proteomes" id="UP000502922">
    <property type="component" value="Segment"/>
</dbReference>
<dbReference type="RefSeq" id="YP_010086564.1">
    <property type="nucleotide sequence ID" value="NC_055456.1"/>
</dbReference>
<feature type="domain" description="Mononegavirus-type SAM-dependent 2'-O-MTase" evidence="30">
    <location>
        <begin position="1603"/>
        <end position="1799"/>
    </location>
</feature>
<evidence type="ECO:0000256" key="22">
    <source>
        <dbReference type="ARBA" id="ARBA00026099"/>
    </source>
</evidence>
<evidence type="ECO:0000256" key="23">
    <source>
        <dbReference type="ARBA" id="ARBA00030285"/>
    </source>
</evidence>
<dbReference type="Gene3D" id="3.40.50.150">
    <property type="entry name" value="Vaccinia Virus protein VP39"/>
    <property type="match status" value="1"/>
</dbReference>
<comment type="catalytic activity">
    <reaction evidence="26">
        <text>a 5'-end (5'-triphosphoguanosine)-adenylyl-adenylyl-cytidylyl-adenosine in mRNA + S-adenosyl-L-methionine = a 5'-end (5'-triphosphoguanosine)-(2'-O-methyladenylyl)-adenylyl-cytidylyl-adenosine in mRNA + S-adenosyl-L-homocysteine + H(+)</text>
        <dbReference type="Rhea" id="RHEA:65380"/>
        <dbReference type="Rhea" id="RHEA-COMP:16797"/>
        <dbReference type="Rhea" id="RHEA-COMP:16801"/>
        <dbReference type="ChEBI" id="CHEBI:15378"/>
        <dbReference type="ChEBI" id="CHEBI:57856"/>
        <dbReference type="ChEBI" id="CHEBI:59789"/>
        <dbReference type="ChEBI" id="CHEBI:156482"/>
        <dbReference type="ChEBI" id="CHEBI:156484"/>
    </reaction>
</comment>
<dbReference type="InterPro" id="IPR014023">
    <property type="entry name" value="Mononeg_RNA_pol_cat"/>
</dbReference>
<evidence type="ECO:0000256" key="10">
    <source>
        <dbReference type="ARBA" id="ARBA00022691"/>
    </source>
</evidence>
<dbReference type="InterPro" id="IPR026890">
    <property type="entry name" value="Mononeg_mRNAcap"/>
</dbReference>
<evidence type="ECO:0000256" key="18">
    <source>
        <dbReference type="ARBA" id="ARBA00023200"/>
    </source>
</evidence>
<dbReference type="GO" id="GO:0016787">
    <property type="term" value="F:hydrolase activity"/>
    <property type="evidence" value="ECO:0007669"/>
    <property type="project" value="UniProtKB-KW"/>
</dbReference>
<name>A0A0D3R0X0_9RHAB</name>
<keyword evidence="8" id="KW-0507">mRNA processing</keyword>
<dbReference type="Pfam" id="PF14318">
    <property type="entry name" value="Mononeg_mRNAcap"/>
    <property type="match status" value="1"/>
</dbReference>
<evidence type="ECO:0000256" key="28">
    <source>
        <dbReference type="ARBA" id="ARBA00048548"/>
    </source>
</evidence>
<sequence>MDESLGICLLDEEYCEPNSSNPSLLNLSDYCLQSPILNEINVNIFEYLYGSGKDLRESWWRLVIKEANTKIKPWDENHRWLSDILWCDIGDSSFYKTWLQLTHEDIEYASELCDIYLQKVCKLKFELPDLDYDKNIMRFGELGLECHIVVCLMNNLGNKDLERLCGASLTRKYNKQEKVTYYKWNSGNKLSGVFCKDFLITQDGHLLTKGFLLMIKDICIGRHNVLCGFQLDDSLRPLVEVMTQIFKLGDVEMKRWGNDVYDSIKLLEPICSQRMIELGQKYRDKVPIPDDFKDFIDKTCVDMENVGYKFPKELREILAEITSIIHVVEIYGTFRLWGHPYITLLKGLEQLKEQTTMEKKIDPNLAKELASDLALKVLQQNYKKTNTWAVDKKKVKTSNPLYEHIQNDTWPTPKEIAEFGDRFHELPLTPCFEIPDFIDPSQLMGDKAHSLQKKEVLRDLREHRSGPVKTARVLNTFLTKPNLRVKEFLKKIDQDGFDNDDLIIGLKAKERELKIIGRFFALLTWNLRTYFVLTELLIKEHFIPLFDGITMADDLKGVISKMINRSDGQGVDHYREITYANHMDYTKWNNHQRGAINNGIFEVMGKFLGYPNLIKRTHEIFEKSTIYYAGDRSLLKSANGEIENSSPIIACWHGQAGGLEGLRQKGWTIASLLMIERVARLRNTKITTLAQGDNQIVCCSFKLNFGNDLGLMDKCLGEVYQQNNKIMSDIKNYAERMGLIIKKEETMCSSELVNYGKNIMFRGNLINPKSKRFARMTSLNNDCLPNLANSLSTSSSLCLSISHFDLTPILGIKSFVYFCSLSKVLIELFDPCLAGSISPKNRRWYTLRTMFLDPSLGGVCGMNLNRFFIRSFPDPITESLSFWKIIQDNVSQDDYKMRLFASNCLNPPVKGCVGNDITMLIENPTSLNLPGGLSPVNLLRQEIKKSLFENNSSIKNELVRDVTRMAYKEDSSFIAFVKTIRPIFPRLLSQLKTGTVIGIRDSIAGTYENSRTIRKLFASKFREDFDSLVIKSEQQSLSKLDTTVSGELILIKCTASQADSLRKRSWGSDIVGVTIPHPSEILESPKEFFQHECVDLDPRYITTITNKERDDVINGRGPGVPYLGSATSEGTSILTPWEKDTKIPFLKRVLSLRTPLGWFVDPDSNLGKSIKNMIGAIVGQGHLNLTEGFKRTGSAIHRYGCERQSSGGYSAISPCLLMRMFTTTDTLQGMETQNYDFMFQANIIFIQTCLSVTLNSDKLGQKFYHSHVRCTSCIREIQEINVDSAGLYDPPSFVSKIKEWIPEIDDSWKTKAKLTIKSIDPNKIVQSVLVTQIGQTIGFVYSHMFFKGKHQSVEKTLFPLSIRNKMNPKHFFRGLLTGMIAASSVNFLAHKIPSKLKHPKEGVQGMSFKIINSLALNPSFLSFVKSGNLQKYILLEAHKTPPSYPTSPLDSGLIVRMFLKRLSDHVVSDFKISEPVFIFSDLVSTSMVAAYLLAIRCSKTLFTKKDLNVKVLQQIKNTNIHIRSEEDFNLAQLELGLSLVLVPSEVRHLAKFTLDYTVEEQRLKFGQELVGDLYPIHAVFDSDWTSPQLNIPQILNPVVGMTRLVQLATGSHYKVRTILTKLQISYTFFLSGGDGSGGITSMLLRNNCKSRGIFNSLLDLTGLQLKGSAPAPPAAVDQLGPDRTRCLNVFDCWQRPNDLRESETWEYFKQITVDENRKFDLIVLDMEITDPKSAQKIVHRVLEYVPLILTSRGTLIYKSYLIEATKKDGVINLLGQYFDNLILCQTSFTSSNSSEIYAVCQDMLDRPAPRYLSSITLMKLSVTNLVFEEPRQAMIRASSILEKNAFTGVPLELIPPIYSELELMLEILGIPGGIIPQLSRCMMSTKAEHGTKVWQLIMIVDYFIMESGRVCTTTRIPSEQELKSYMSFLVAAFFSIKLSTSDTDVDHLLHYINKGVTLHFYTNQRLVNRKHTLISKWEVSLKGKGIWLRDQGAALNGCGRTLNRVWKESSLKIDFFHNTFPRTKHLDCTGLDDLWNGRKLSTVHIINSTITQESRLKDVKYSNFDYE</sequence>
<evidence type="ECO:0000256" key="9">
    <source>
        <dbReference type="ARBA" id="ARBA00022679"/>
    </source>
</evidence>
<comment type="catalytic activity">
    <reaction evidence="27">
        <text>a 5'-end (5'-triphosphoguanosine)-adenylyl-adenylyl-cytidylyl-adenosine in mRNA + 2 S-adenosyl-L-methionine = a 5'-end (N(7)-methyl 5'-triphosphoguanosine)-(2'-O-methyladenylyl)-adenylyl-cytidylyl-adenosine in mRNA + 2 S-adenosyl-L-homocysteine + H(+)</text>
        <dbReference type="Rhea" id="RHEA:65376"/>
        <dbReference type="Rhea" id="RHEA-COMP:16797"/>
        <dbReference type="Rhea" id="RHEA-COMP:16798"/>
        <dbReference type="ChEBI" id="CHEBI:15378"/>
        <dbReference type="ChEBI" id="CHEBI:57856"/>
        <dbReference type="ChEBI" id="CHEBI:59789"/>
        <dbReference type="ChEBI" id="CHEBI:156483"/>
        <dbReference type="ChEBI" id="CHEBI:156484"/>
        <dbReference type="EC" id="2.1.1.375"/>
    </reaction>
</comment>
<evidence type="ECO:0000256" key="27">
    <source>
        <dbReference type="ARBA" id="ARBA00047370"/>
    </source>
</evidence>
<evidence type="ECO:0000313" key="32">
    <source>
        <dbReference type="Proteomes" id="UP000502922"/>
    </source>
</evidence>
<keyword evidence="10" id="KW-0949">S-adenosyl-L-methionine</keyword>
<dbReference type="PROSITE" id="PS51590">
    <property type="entry name" value="SAM_MT_MNV_L"/>
    <property type="match status" value="1"/>
</dbReference>
<keyword evidence="16" id="KW-0693">Viral RNA replication</keyword>
<dbReference type="InterPro" id="IPR025786">
    <property type="entry name" value="Mononega_L_MeTrfase"/>
</dbReference>
<evidence type="ECO:0000256" key="24">
    <source>
        <dbReference type="ARBA" id="ARBA00030436"/>
    </source>
</evidence>
<evidence type="ECO:0000256" key="17">
    <source>
        <dbReference type="ARBA" id="ARBA00023042"/>
    </source>
</evidence>
<keyword evidence="6" id="KW-0696">RNA-directed RNA polymerase</keyword>
<evidence type="ECO:0000256" key="20">
    <source>
        <dbReference type="ARBA" id="ARBA00024494"/>
    </source>
</evidence>
<dbReference type="EC" id="2.7.7.48" evidence="3"/>
<evidence type="ECO:0000259" key="30">
    <source>
        <dbReference type="PROSITE" id="PS51590"/>
    </source>
</evidence>
<evidence type="ECO:0000256" key="21">
    <source>
        <dbReference type="ARBA" id="ARBA00024499"/>
    </source>
</evidence>
<keyword evidence="13" id="KW-0378">Hydrolase</keyword>
<evidence type="ECO:0000256" key="13">
    <source>
        <dbReference type="ARBA" id="ARBA00022801"/>
    </source>
</evidence>
<keyword evidence="14" id="KW-0067">ATP-binding</keyword>
<comment type="catalytic activity">
    <reaction evidence="28">
        <text>GTP + H2O = GDP + phosphate + H(+)</text>
        <dbReference type="Rhea" id="RHEA:19669"/>
        <dbReference type="ChEBI" id="CHEBI:15377"/>
        <dbReference type="ChEBI" id="CHEBI:15378"/>
        <dbReference type="ChEBI" id="CHEBI:37565"/>
        <dbReference type="ChEBI" id="CHEBI:43474"/>
        <dbReference type="ChEBI" id="CHEBI:58189"/>
    </reaction>
</comment>
<dbReference type="GO" id="GO:0044423">
    <property type="term" value="C:virion component"/>
    <property type="evidence" value="ECO:0007669"/>
    <property type="project" value="UniProtKB-KW"/>
</dbReference>
<dbReference type="InterPro" id="IPR039736">
    <property type="entry name" value="L_poly_C"/>
</dbReference>
<keyword evidence="15" id="KW-0946">Virion</keyword>
<dbReference type="InterPro" id="IPR029063">
    <property type="entry name" value="SAM-dependent_MTases_sf"/>
</dbReference>
<keyword evidence="32" id="KW-1185">Reference proteome</keyword>
<evidence type="ECO:0000256" key="16">
    <source>
        <dbReference type="ARBA" id="ARBA00022953"/>
    </source>
</evidence>
<dbReference type="GO" id="GO:0004482">
    <property type="term" value="F:mRNA 5'-cap (guanine-N7-)-methyltransferase activity"/>
    <property type="evidence" value="ECO:0007669"/>
    <property type="project" value="InterPro"/>
</dbReference>
<evidence type="ECO:0000256" key="14">
    <source>
        <dbReference type="ARBA" id="ARBA00022840"/>
    </source>
</evidence>
<dbReference type="NCBIfam" id="TIGR04198">
    <property type="entry name" value="paramyx_RNAcap"/>
    <property type="match status" value="1"/>
</dbReference>
<protein>
    <recommendedName>
        <fullName evidence="5">RNA-directed RNA polymerase L</fullName>
        <ecNumber evidence="22">2.1.1.375</ecNumber>
        <ecNumber evidence="3">2.7.7.48</ecNumber>
        <ecNumber evidence="4">2.7.7.88</ecNumber>
    </recommendedName>
    <alternativeName>
        <fullName evidence="23">Large structural protein</fullName>
    </alternativeName>
    <alternativeName>
        <fullName evidence="25">Replicase</fullName>
    </alternativeName>
    <alternativeName>
        <fullName evidence="24">Transcriptase</fullName>
    </alternativeName>
</protein>
<evidence type="ECO:0000256" key="15">
    <source>
        <dbReference type="ARBA" id="ARBA00022844"/>
    </source>
</evidence>
<evidence type="ECO:0000256" key="1">
    <source>
        <dbReference type="ARBA" id="ARBA00004192"/>
    </source>
</evidence>
<evidence type="ECO:0000256" key="6">
    <source>
        <dbReference type="ARBA" id="ARBA00022484"/>
    </source>
</evidence>
<evidence type="ECO:0000259" key="29">
    <source>
        <dbReference type="PROSITE" id="PS50526"/>
    </source>
</evidence>
<evidence type="ECO:0000256" key="26">
    <source>
        <dbReference type="ARBA" id="ARBA00047332"/>
    </source>
</evidence>
<accession>A0A0D3R0X0</accession>
<dbReference type="GO" id="GO:0030430">
    <property type="term" value="C:host cell cytoplasm"/>
    <property type="evidence" value="ECO:0007669"/>
    <property type="project" value="UniProtKB-SubCell"/>
</dbReference>
<dbReference type="Pfam" id="PF14314">
    <property type="entry name" value="Methyltrans_Mon_2nd"/>
    <property type="match status" value="1"/>
</dbReference>
<dbReference type="EMBL" id="KM204985">
    <property type="protein sequence ID" value="AJR28289.1"/>
    <property type="molecule type" value="Viral_cRNA"/>
</dbReference>
<proteinExistence type="predicted"/>
<feature type="domain" description="RdRp catalytic" evidence="29">
    <location>
        <begin position="577"/>
        <end position="763"/>
    </location>
</feature>
<dbReference type="EC" id="2.1.1.375" evidence="22"/>
<evidence type="ECO:0000256" key="11">
    <source>
        <dbReference type="ARBA" id="ARBA00022695"/>
    </source>
</evidence>
<evidence type="ECO:0000313" key="31">
    <source>
        <dbReference type="EMBL" id="AJR28289.1"/>
    </source>
</evidence>
<dbReference type="KEGG" id="vg:65101778"/>
<dbReference type="EC" id="2.7.7.88" evidence="4"/>
<evidence type="ECO:0000256" key="2">
    <source>
        <dbReference type="ARBA" id="ARBA00004328"/>
    </source>
</evidence>
<evidence type="ECO:0000256" key="5">
    <source>
        <dbReference type="ARBA" id="ARBA00018602"/>
    </source>
</evidence>
<comment type="catalytic activity">
    <reaction evidence="21">
        <text>a 5'-end (5'-triphosphoguanosine)-(2'-O-methyladenylyl)-adenylyl-cytidylyl-adenosine in mRNA + S-adenosyl-L-methionine = a 5'-end (N(7)-methyl 5'-triphosphoguanosine)-(2'-O-methyladenylyl)-adenylyl-cytidylyl-adenosine in mRNA + S-adenosyl-L-homocysteine</text>
        <dbReference type="Rhea" id="RHEA:65440"/>
        <dbReference type="Rhea" id="RHEA-COMP:16798"/>
        <dbReference type="Rhea" id="RHEA-COMP:16801"/>
        <dbReference type="ChEBI" id="CHEBI:57856"/>
        <dbReference type="ChEBI" id="CHEBI:59789"/>
        <dbReference type="ChEBI" id="CHEBI:156482"/>
        <dbReference type="ChEBI" id="CHEBI:156483"/>
    </reaction>
</comment>
<reference evidence="31 32" key="1">
    <citation type="journal article" date="2015" name="PLoS Pathog.">
        <title>Evolution of genome size and complexity in the rhabdoviridae.</title>
        <authorList>
            <person name="Walker P.J."/>
            <person name="Firth C."/>
            <person name="Widen S.G."/>
            <person name="Blasdell K.R."/>
            <person name="Guzman H."/>
            <person name="Wood T.G."/>
            <person name="Paradkar P.N."/>
            <person name="Holmes E.C."/>
            <person name="Tesh R.B."/>
            <person name="Vasilakis N."/>
        </authorList>
    </citation>
    <scope>NUCLEOTIDE SEQUENCE [LARGE SCALE GENOMIC DNA]</scope>
    <source>
        <strain evidence="31 32">A-57</strain>
    </source>
</reference>
<keyword evidence="18" id="KW-1035">Host cytoplasm</keyword>
<dbReference type="GeneID" id="65101778"/>
<keyword evidence="7" id="KW-0489">Methyltransferase</keyword>
<comment type="catalytic activity">
    <reaction evidence="20">
        <text>a 5'-end triphospho-adenylyl-adenylyl-cytidylyl-adenosine in mRNA + GDP + H(+) = a 5'-end (5'-triphosphoguanosine)-adenylyl-adenylyl-cytidylyl-adenosine in mRNA + diphosphate</text>
        <dbReference type="Rhea" id="RHEA:65436"/>
        <dbReference type="Rhea" id="RHEA-COMP:16797"/>
        <dbReference type="Rhea" id="RHEA-COMP:16799"/>
        <dbReference type="ChEBI" id="CHEBI:15378"/>
        <dbReference type="ChEBI" id="CHEBI:33019"/>
        <dbReference type="ChEBI" id="CHEBI:58189"/>
        <dbReference type="ChEBI" id="CHEBI:156484"/>
        <dbReference type="ChEBI" id="CHEBI:156503"/>
        <dbReference type="EC" id="2.7.7.88"/>
    </reaction>
</comment>
<evidence type="ECO:0000256" key="4">
    <source>
        <dbReference type="ARBA" id="ARBA00012582"/>
    </source>
</evidence>
<evidence type="ECO:0000256" key="8">
    <source>
        <dbReference type="ARBA" id="ARBA00022664"/>
    </source>
</evidence>
<dbReference type="PROSITE" id="PS50526">
    <property type="entry name" value="RDRP_SSRNA_NEG_NONSEG"/>
    <property type="match status" value="1"/>
</dbReference>
<keyword evidence="19" id="KW-0511">Multifunctional enzyme</keyword>
<keyword evidence="11" id="KW-0548">Nucleotidyltransferase</keyword>
<evidence type="ECO:0000256" key="12">
    <source>
        <dbReference type="ARBA" id="ARBA00022741"/>
    </source>
</evidence>
<evidence type="ECO:0000256" key="25">
    <source>
        <dbReference type="ARBA" id="ARBA00031012"/>
    </source>
</evidence>
<dbReference type="InterPro" id="IPR039530">
    <property type="entry name" value="L_methyltransferase_rhabdo"/>
</dbReference>
<dbReference type="GO" id="GO:0003968">
    <property type="term" value="F:RNA-directed RNA polymerase activity"/>
    <property type="evidence" value="ECO:0007669"/>
    <property type="project" value="UniProtKB-KW"/>
</dbReference>
<dbReference type="InterPro" id="IPR048397">
    <property type="entry name" value="Methyltrans_Mon_CD"/>
</dbReference>
<keyword evidence="12" id="KW-0547">Nucleotide-binding</keyword>
<evidence type="ECO:0000256" key="3">
    <source>
        <dbReference type="ARBA" id="ARBA00012494"/>
    </source>
</evidence>
<keyword evidence="9" id="KW-0808">Transferase</keyword>